<evidence type="ECO:0000256" key="1">
    <source>
        <dbReference type="ARBA" id="ARBA00022443"/>
    </source>
</evidence>
<keyword evidence="1 2" id="KW-0728">SH3 domain</keyword>
<protein>
    <recommendedName>
        <fullName evidence="5">SH3 domain-containing protein</fullName>
    </recommendedName>
</protein>
<evidence type="ECO:0000313" key="6">
    <source>
        <dbReference type="EMBL" id="TPX73679.1"/>
    </source>
</evidence>
<dbReference type="OrthoDB" id="5340910at2759"/>
<dbReference type="Proteomes" id="UP000320333">
    <property type="component" value="Unassembled WGS sequence"/>
</dbReference>
<dbReference type="SMART" id="SM00326">
    <property type="entry name" value="SH3"/>
    <property type="match status" value="1"/>
</dbReference>
<reference evidence="6 7" key="1">
    <citation type="journal article" date="2019" name="Sci. Rep.">
        <title>Comparative genomics of chytrid fungi reveal insights into the obligate biotrophic and pathogenic lifestyle of Synchytrium endobioticum.</title>
        <authorList>
            <person name="van de Vossenberg B.T.L.H."/>
            <person name="Warris S."/>
            <person name="Nguyen H.D.T."/>
            <person name="van Gent-Pelzer M.P.E."/>
            <person name="Joly D.L."/>
            <person name="van de Geest H.C."/>
            <person name="Bonants P.J.M."/>
            <person name="Smith D.S."/>
            <person name="Levesque C.A."/>
            <person name="van der Lee T.A.J."/>
        </authorList>
    </citation>
    <scope>NUCLEOTIDE SEQUENCE [LARGE SCALE GENOMIC DNA]</scope>
    <source>
        <strain evidence="6 7">CBS 675.73</strain>
    </source>
</reference>
<organism evidence="6 7">
    <name type="scientific">Chytriomyces confervae</name>
    <dbReference type="NCBI Taxonomy" id="246404"/>
    <lineage>
        <taxon>Eukaryota</taxon>
        <taxon>Fungi</taxon>
        <taxon>Fungi incertae sedis</taxon>
        <taxon>Chytridiomycota</taxon>
        <taxon>Chytridiomycota incertae sedis</taxon>
        <taxon>Chytridiomycetes</taxon>
        <taxon>Chytridiales</taxon>
        <taxon>Chytriomycetaceae</taxon>
        <taxon>Chytriomyces</taxon>
    </lineage>
</organism>
<feature type="domain" description="SH3" evidence="5">
    <location>
        <begin position="162"/>
        <end position="223"/>
    </location>
</feature>
<feature type="signal peptide" evidence="4">
    <location>
        <begin position="1"/>
        <end position="21"/>
    </location>
</feature>
<dbReference type="EMBL" id="QEAP01000171">
    <property type="protein sequence ID" value="TPX73679.1"/>
    <property type="molecule type" value="Genomic_DNA"/>
</dbReference>
<keyword evidence="3" id="KW-0472">Membrane</keyword>
<feature type="chain" id="PRO_5021297622" description="SH3 domain-containing protein" evidence="4">
    <location>
        <begin position="22"/>
        <end position="223"/>
    </location>
</feature>
<comment type="caution">
    <text evidence="6">The sequence shown here is derived from an EMBL/GenBank/DDBJ whole genome shotgun (WGS) entry which is preliminary data.</text>
</comment>
<feature type="transmembrane region" description="Helical" evidence="3">
    <location>
        <begin position="92"/>
        <end position="114"/>
    </location>
</feature>
<dbReference type="AlphaFoldDB" id="A0A507FBG4"/>
<keyword evidence="4" id="KW-0732">Signal</keyword>
<dbReference type="PROSITE" id="PS50002">
    <property type="entry name" value="SH3"/>
    <property type="match status" value="1"/>
</dbReference>
<sequence length="223" mass="23723">MLQTLVHPLLLLLLTSTTAYALQHVARVVPSTDNGISNINSNNNNNKNIQAWTHLRSLLASTNHRAADAAAAPASTSTSTPADAPRGMSGGAIAGIVVGALVLVFVLAGIVYFIRTRRSSSFKRVSTVQTMRVRRVNSTAKSAMGYARTEDSDAPAAAKPIRSNATEKVIIPYLATLPDELTVEVGELVQVVERFDDGWVKGRRVKTGHEGTFPGACVGYGNP</sequence>
<keyword evidence="7" id="KW-1185">Reference proteome</keyword>
<name>A0A507FBG4_9FUNG</name>
<evidence type="ECO:0000256" key="4">
    <source>
        <dbReference type="SAM" id="SignalP"/>
    </source>
</evidence>
<dbReference type="STRING" id="246404.A0A507FBG4"/>
<dbReference type="CDD" id="cd12087">
    <property type="entry name" value="TM_EGFR-like"/>
    <property type="match status" value="1"/>
</dbReference>
<dbReference type="InterPro" id="IPR001452">
    <property type="entry name" value="SH3_domain"/>
</dbReference>
<dbReference type="SUPFAM" id="SSF50044">
    <property type="entry name" value="SH3-domain"/>
    <property type="match status" value="1"/>
</dbReference>
<dbReference type="InterPro" id="IPR036028">
    <property type="entry name" value="SH3-like_dom_sf"/>
</dbReference>
<evidence type="ECO:0000256" key="3">
    <source>
        <dbReference type="SAM" id="Phobius"/>
    </source>
</evidence>
<dbReference type="Gene3D" id="2.30.30.40">
    <property type="entry name" value="SH3 Domains"/>
    <property type="match status" value="1"/>
</dbReference>
<proteinExistence type="predicted"/>
<keyword evidence="3" id="KW-0812">Transmembrane</keyword>
<dbReference type="Pfam" id="PF00018">
    <property type="entry name" value="SH3_1"/>
    <property type="match status" value="1"/>
</dbReference>
<evidence type="ECO:0000313" key="7">
    <source>
        <dbReference type="Proteomes" id="UP000320333"/>
    </source>
</evidence>
<accession>A0A507FBG4</accession>
<keyword evidence="3" id="KW-1133">Transmembrane helix</keyword>
<evidence type="ECO:0000259" key="5">
    <source>
        <dbReference type="PROSITE" id="PS50002"/>
    </source>
</evidence>
<evidence type="ECO:0000256" key="2">
    <source>
        <dbReference type="PROSITE-ProRule" id="PRU00192"/>
    </source>
</evidence>
<gene>
    <name evidence="6" type="ORF">CcCBS67573_g05068</name>
</gene>